<evidence type="ECO:0000313" key="3">
    <source>
        <dbReference type="Proteomes" id="UP001163115"/>
    </source>
</evidence>
<reference evidence="2" key="1">
    <citation type="submission" date="2022-11" db="EMBL/GenBank/DDBJ databases">
        <title>Lacrimispora xylanolytica sy1, complete genome.</title>
        <authorList>
            <person name="Choi S."/>
        </authorList>
    </citation>
    <scope>NUCLEOTIDE SEQUENCE</scope>
    <source>
        <strain evidence="2">Sy1</strain>
    </source>
</reference>
<dbReference type="InterPro" id="IPR042099">
    <property type="entry name" value="ANL_N_sf"/>
</dbReference>
<keyword evidence="3" id="KW-1185">Reference proteome</keyword>
<proteinExistence type="predicted"/>
<accession>A0ABY7AHY9</accession>
<dbReference type="InterPro" id="IPR007534">
    <property type="entry name" value="LuxE"/>
</dbReference>
<feature type="domain" description="Acyl-protein synthetase LuxE" evidence="1">
    <location>
        <begin position="6"/>
        <end position="354"/>
    </location>
</feature>
<dbReference type="Proteomes" id="UP001163115">
    <property type="component" value="Chromosome"/>
</dbReference>
<dbReference type="Gene3D" id="3.40.50.12780">
    <property type="entry name" value="N-terminal domain of ligase-like"/>
    <property type="match status" value="1"/>
</dbReference>
<protein>
    <submittedName>
        <fullName evidence="2">Acyl-protein synthetase</fullName>
    </submittedName>
</protein>
<evidence type="ECO:0000313" key="2">
    <source>
        <dbReference type="EMBL" id="WAJ25984.1"/>
    </source>
</evidence>
<organism evidence="2 3">
    <name type="scientific">Lacrimispora xylanolytica</name>
    <dbReference type="NCBI Taxonomy" id="29375"/>
    <lineage>
        <taxon>Bacteria</taxon>
        <taxon>Bacillati</taxon>
        <taxon>Bacillota</taxon>
        <taxon>Clostridia</taxon>
        <taxon>Lachnospirales</taxon>
        <taxon>Lachnospiraceae</taxon>
        <taxon>Lacrimispora</taxon>
    </lineage>
</organism>
<gene>
    <name evidence="2" type="ORF">OW255_07555</name>
</gene>
<evidence type="ECO:0000259" key="1">
    <source>
        <dbReference type="Pfam" id="PF04443"/>
    </source>
</evidence>
<dbReference type="Pfam" id="PF04443">
    <property type="entry name" value="LuxE"/>
    <property type="match status" value="1"/>
</dbReference>
<sequence>MDYEGILKRGPFSVTQAEKRRLYGEWLTELTEHHRQNCSPYDQMLTNLMIPRLKDMEEEEIPMVPVGIFKEMKLTSIGEDKVFKVMTSSGTSGQKVSKVYLDRETAEYQQRALANIGSDYFGDSRLPFLIIDSPQVLKDRNMFSARGAGILGFSIFSSRLFYGLDEDMNLDLEGIEKFLEQYQGKKVLIFGFTYIIWTCLYQALKQSGRKLNLSDGILIHGGGFKKLRDQSVSPEEFKERLWEVTGCRSIHNYYGMAEQTGSIYMECSHGHLHASIYSDIITRRARDFSICSHGEKGIIQVLSPLAHSYPGHSILTEDEGIILGEDDCPCGRKGKHFKVCGRIHQAEIRGCSDTYEG</sequence>
<name>A0ABY7AHY9_9FIRM</name>
<dbReference type="EMBL" id="CP113524">
    <property type="protein sequence ID" value="WAJ25984.1"/>
    <property type="molecule type" value="Genomic_DNA"/>
</dbReference>